<evidence type="ECO:0000256" key="3">
    <source>
        <dbReference type="ARBA" id="ARBA00022692"/>
    </source>
</evidence>
<name>A0A845A5D6_9SPHN</name>
<feature type="transmembrane region" description="Helical" evidence="6">
    <location>
        <begin position="58"/>
        <end position="80"/>
    </location>
</feature>
<dbReference type="Gene3D" id="1.20.1250.20">
    <property type="entry name" value="MFS general substrate transporter like domains"/>
    <property type="match status" value="2"/>
</dbReference>
<feature type="transmembrane region" description="Helical" evidence="6">
    <location>
        <begin position="436"/>
        <end position="455"/>
    </location>
</feature>
<evidence type="ECO:0000313" key="7">
    <source>
        <dbReference type="EMBL" id="MXO94147.1"/>
    </source>
</evidence>
<feature type="transmembrane region" description="Helical" evidence="6">
    <location>
        <begin position="92"/>
        <end position="112"/>
    </location>
</feature>
<proteinExistence type="predicted"/>
<reference evidence="7 8" key="1">
    <citation type="submission" date="2019-12" db="EMBL/GenBank/DDBJ databases">
        <title>Genomic-based taxomic classification of the family Erythrobacteraceae.</title>
        <authorList>
            <person name="Xu L."/>
        </authorList>
    </citation>
    <scope>NUCLEOTIDE SEQUENCE [LARGE SCALE GENOMIC DNA]</scope>
    <source>
        <strain evidence="7 8">RC4-10-4</strain>
    </source>
</reference>
<evidence type="ECO:0000256" key="1">
    <source>
        <dbReference type="ARBA" id="ARBA00004429"/>
    </source>
</evidence>
<dbReference type="Pfam" id="PF07690">
    <property type="entry name" value="MFS_1"/>
    <property type="match status" value="1"/>
</dbReference>
<comment type="subcellular location">
    <subcellularLocation>
        <location evidence="1">Cell inner membrane</location>
        <topology evidence="1">Multi-pass membrane protein</topology>
    </subcellularLocation>
</comment>
<evidence type="ECO:0000256" key="2">
    <source>
        <dbReference type="ARBA" id="ARBA00022475"/>
    </source>
</evidence>
<feature type="transmembrane region" description="Helical" evidence="6">
    <location>
        <begin position="347"/>
        <end position="366"/>
    </location>
</feature>
<dbReference type="PANTHER" id="PTHR43702">
    <property type="entry name" value="L-FUCOSE-PROTON SYMPORTER"/>
    <property type="match status" value="1"/>
</dbReference>
<sequence>MALVPDVSSSTDPRPVAAEEDAAPVKAPGLNYFVFGLFFIFGGITSLNDVLIPKLRELFTLSYTEAMLVQFCFFGAYLLIGIPGAKLVKRIGYMRGAVAGLVTMIFGCLLFIPASQTATYALFLGALFILASGVVIVQVVANPLISLLGPPSTTHSRLTFAQAFNSLGTTVFPLVGAAIILGSLANVSADQLEGAALQAYRAAESQAIWQGYLGVAVLILLVAAAVWLFRNRLPHDATVIGEGELVSNKRYLVGLALAVAGVFLAINVNGWLGVFVILLAPTYWLYDNALLRRTRFGYGALCIFLYVGAEVSIGSIVINYLLQDSVMANGGPATAFLNRIFGAEPNAVEWMIGLYWGGAMFGRFIGSAALRLFSPGKILAFNAIGAIALILISTNTTGEVSGFTLLAVGLMNSIMFPTIFSLACERLGPRAADGSGIINVAIFGGAVVPLLYGVVADATGGNLALALAIPAICYAIIAGFGVFARRPAPIAF</sequence>
<feature type="transmembrane region" description="Helical" evidence="6">
    <location>
        <begin position="207"/>
        <end position="229"/>
    </location>
</feature>
<accession>A0A845A5D6</accession>
<dbReference type="CDD" id="cd17394">
    <property type="entry name" value="MFS_FucP_like"/>
    <property type="match status" value="1"/>
</dbReference>
<evidence type="ECO:0000256" key="5">
    <source>
        <dbReference type="ARBA" id="ARBA00023136"/>
    </source>
</evidence>
<dbReference type="InterPro" id="IPR036259">
    <property type="entry name" value="MFS_trans_sf"/>
</dbReference>
<dbReference type="Proteomes" id="UP000460626">
    <property type="component" value="Unassembled WGS sequence"/>
</dbReference>
<feature type="transmembrane region" description="Helical" evidence="6">
    <location>
        <begin position="32"/>
        <end position="51"/>
    </location>
</feature>
<keyword evidence="4 6" id="KW-1133">Transmembrane helix</keyword>
<dbReference type="SUPFAM" id="SSF103473">
    <property type="entry name" value="MFS general substrate transporter"/>
    <property type="match status" value="1"/>
</dbReference>
<feature type="transmembrane region" description="Helical" evidence="6">
    <location>
        <begin position="253"/>
        <end position="286"/>
    </location>
</feature>
<dbReference type="GO" id="GO:0005886">
    <property type="term" value="C:plasma membrane"/>
    <property type="evidence" value="ECO:0007669"/>
    <property type="project" value="UniProtKB-SubCell"/>
</dbReference>
<keyword evidence="3 6" id="KW-0812">Transmembrane</keyword>
<evidence type="ECO:0000313" key="8">
    <source>
        <dbReference type="Proteomes" id="UP000460626"/>
    </source>
</evidence>
<dbReference type="InterPro" id="IPR050375">
    <property type="entry name" value="MFS_TsgA-like"/>
</dbReference>
<feature type="transmembrane region" description="Helical" evidence="6">
    <location>
        <begin position="161"/>
        <end position="187"/>
    </location>
</feature>
<feature type="transmembrane region" description="Helical" evidence="6">
    <location>
        <begin position="403"/>
        <end position="424"/>
    </location>
</feature>
<protein>
    <submittedName>
        <fullName evidence="7">MFS transporter</fullName>
    </submittedName>
</protein>
<dbReference type="EMBL" id="WTYH01000001">
    <property type="protein sequence ID" value="MXO94147.1"/>
    <property type="molecule type" value="Genomic_DNA"/>
</dbReference>
<comment type="caution">
    <text evidence="7">The sequence shown here is derived from an EMBL/GenBank/DDBJ whole genome shotgun (WGS) entry which is preliminary data.</text>
</comment>
<gene>
    <name evidence="7" type="ORF">GRI62_11130</name>
</gene>
<keyword evidence="2" id="KW-1003">Cell membrane</keyword>
<dbReference type="OrthoDB" id="9795150at2"/>
<feature type="transmembrane region" description="Helical" evidence="6">
    <location>
        <begin position="461"/>
        <end position="484"/>
    </location>
</feature>
<organism evidence="7 8">
    <name type="scientific">Aurantiacibacter arachoides</name>
    <dbReference type="NCBI Taxonomy" id="1850444"/>
    <lineage>
        <taxon>Bacteria</taxon>
        <taxon>Pseudomonadati</taxon>
        <taxon>Pseudomonadota</taxon>
        <taxon>Alphaproteobacteria</taxon>
        <taxon>Sphingomonadales</taxon>
        <taxon>Erythrobacteraceae</taxon>
        <taxon>Aurantiacibacter</taxon>
    </lineage>
</organism>
<evidence type="ECO:0000256" key="6">
    <source>
        <dbReference type="SAM" id="Phobius"/>
    </source>
</evidence>
<dbReference type="GO" id="GO:0022857">
    <property type="term" value="F:transmembrane transporter activity"/>
    <property type="evidence" value="ECO:0007669"/>
    <property type="project" value="InterPro"/>
</dbReference>
<dbReference type="AlphaFoldDB" id="A0A845A5D6"/>
<dbReference type="RefSeq" id="WP_131453401.1">
    <property type="nucleotide sequence ID" value="NZ_BMJK01000002.1"/>
</dbReference>
<dbReference type="PANTHER" id="PTHR43702:SF3">
    <property type="entry name" value="PROTEIN TSGA"/>
    <property type="match status" value="1"/>
</dbReference>
<dbReference type="InterPro" id="IPR011701">
    <property type="entry name" value="MFS"/>
</dbReference>
<feature type="transmembrane region" description="Helical" evidence="6">
    <location>
        <begin position="119"/>
        <end position="141"/>
    </location>
</feature>
<feature type="transmembrane region" description="Helical" evidence="6">
    <location>
        <begin position="378"/>
        <end position="397"/>
    </location>
</feature>
<keyword evidence="5 6" id="KW-0472">Membrane</keyword>
<evidence type="ECO:0000256" key="4">
    <source>
        <dbReference type="ARBA" id="ARBA00022989"/>
    </source>
</evidence>
<feature type="transmembrane region" description="Helical" evidence="6">
    <location>
        <begin position="298"/>
        <end position="322"/>
    </location>
</feature>
<keyword evidence="8" id="KW-1185">Reference proteome</keyword>